<dbReference type="EMBL" id="QJKD01000009">
    <property type="protein sequence ID" value="PXX51607.1"/>
    <property type="molecule type" value="Genomic_DNA"/>
</dbReference>
<reference evidence="1 2" key="1">
    <citation type="submission" date="2018-05" db="EMBL/GenBank/DDBJ databases">
        <title>Genomic Encyclopedia of Type Strains, Phase IV (KMG-IV): sequencing the most valuable type-strain genomes for metagenomic binning, comparative biology and taxonomic classification.</title>
        <authorList>
            <person name="Goeker M."/>
        </authorList>
    </citation>
    <scope>NUCLEOTIDE SEQUENCE [LARGE SCALE GENOMIC DNA]</scope>
    <source>
        <strain evidence="1 2">DSM 24995</strain>
    </source>
</reference>
<evidence type="ECO:0000313" key="1">
    <source>
        <dbReference type="EMBL" id="PXX51607.1"/>
    </source>
</evidence>
<sequence>MILKTFVKILNAKSSKYIGRDGIEHQSFKITFSQEDDNIVGEANVNQEVFNMVEKGKDYELTGEYRQTKNGNFISWTAAKPLVNNGKATII</sequence>
<comment type="caution">
    <text evidence="1">The sequence shown here is derived from an EMBL/GenBank/DDBJ whole genome shotgun (WGS) entry which is preliminary data.</text>
</comment>
<dbReference type="Proteomes" id="UP000248057">
    <property type="component" value="Unassembled WGS sequence"/>
</dbReference>
<organism evidence="1 2">
    <name type="scientific">Hungatella effluvii</name>
    <dbReference type="NCBI Taxonomy" id="1096246"/>
    <lineage>
        <taxon>Bacteria</taxon>
        <taxon>Bacillati</taxon>
        <taxon>Bacillota</taxon>
        <taxon>Clostridia</taxon>
        <taxon>Lachnospirales</taxon>
        <taxon>Lachnospiraceae</taxon>
        <taxon>Hungatella</taxon>
    </lineage>
</organism>
<dbReference type="GeneID" id="86062643"/>
<accession>A0A2V3Y0F5</accession>
<name>A0A2V3Y0F5_9FIRM</name>
<evidence type="ECO:0008006" key="3">
    <source>
        <dbReference type="Google" id="ProtNLM"/>
    </source>
</evidence>
<protein>
    <recommendedName>
        <fullName evidence="3">Single-stranded DNA-binding protein</fullName>
    </recommendedName>
</protein>
<dbReference type="AlphaFoldDB" id="A0A2V3Y0F5"/>
<dbReference type="RefSeq" id="WP_110323966.1">
    <property type="nucleotide sequence ID" value="NZ_QJKD01000009.1"/>
</dbReference>
<evidence type="ECO:0000313" key="2">
    <source>
        <dbReference type="Proteomes" id="UP000248057"/>
    </source>
</evidence>
<keyword evidence="2" id="KW-1185">Reference proteome</keyword>
<gene>
    <name evidence="1" type="ORF">DFR60_1098</name>
</gene>
<proteinExistence type="predicted"/>